<feature type="coiled-coil region" evidence="1">
    <location>
        <begin position="512"/>
        <end position="571"/>
    </location>
</feature>
<accession>A5E5Y7</accession>
<gene>
    <name evidence="3" type="ORF">LELG_05026</name>
</gene>
<feature type="region of interest" description="Disordered" evidence="2">
    <location>
        <begin position="47"/>
        <end position="130"/>
    </location>
</feature>
<name>A5E5Y7_LODEL</name>
<evidence type="ECO:0000313" key="3">
    <source>
        <dbReference type="EMBL" id="EDK46845.1"/>
    </source>
</evidence>
<dbReference type="AlphaFoldDB" id="A5E5Y7"/>
<proteinExistence type="predicted"/>
<dbReference type="InParanoid" id="A5E5Y7"/>
<feature type="coiled-coil region" evidence="1">
    <location>
        <begin position="681"/>
        <end position="708"/>
    </location>
</feature>
<dbReference type="FunCoup" id="A5E5Y7">
    <property type="interactions" value="1357"/>
</dbReference>
<dbReference type="VEuPathDB" id="FungiDB:LELG_05026"/>
<feature type="region of interest" description="Disordered" evidence="2">
    <location>
        <begin position="434"/>
        <end position="508"/>
    </location>
</feature>
<keyword evidence="4" id="KW-1185">Reference proteome</keyword>
<feature type="compositionally biased region" description="Basic and acidic residues" evidence="2">
    <location>
        <begin position="68"/>
        <end position="88"/>
    </location>
</feature>
<feature type="coiled-coil region" evidence="1">
    <location>
        <begin position="829"/>
        <end position="856"/>
    </location>
</feature>
<dbReference type="HOGENOM" id="CLU_015605_0_0_1"/>
<feature type="compositionally biased region" description="Polar residues" evidence="2">
    <location>
        <begin position="105"/>
        <end position="130"/>
    </location>
</feature>
<evidence type="ECO:0000256" key="2">
    <source>
        <dbReference type="SAM" id="MobiDB-lite"/>
    </source>
</evidence>
<reference evidence="3 4" key="1">
    <citation type="journal article" date="2009" name="Nature">
        <title>Evolution of pathogenicity and sexual reproduction in eight Candida genomes.</title>
        <authorList>
            <person name="Butler G."/>
            <person name="Rasmussen M.D."/>
            <person name="Lin M.F."/>
            <person name="Santos M.A."/>
            <person name="Sakthikumar S."/>
            <person name="Munro C.A."/>
            <person name="Rheinbay E."/>
            <person name="Grabherr M."/>
            <person name="Forche A."/>
            <person name="Reedy J.L."/>
            <person name="Agrafioti I."/>
            <person name="Arnaud M.B."/>
            <person name="Bates S."/>
            <person name="Brown A.J."/>
            <person name="Brunke S."/>
            <person name="Costanzo M.C."/>
            <person name="Fitzpatrick D.A."/>
            <person name="de Groot P.W."/>
            <person name="Harris D."/>
            <person name="Hoyer L.L."/>
            <person name="Hube B."/>
            <person name="Klis F.M."/>
            <person name="Kodira C."/>
            <person name="Lennard N."/>
            <person name="Logue M.E."/>
            <person name="Martin R."/>
            <person name="Neiman A.M."/>
            <person name="Nikolaou E."/>
            <person name="Quail M.A."/>
            <person name="Quinn J."/>
            <person name="Santos M.C."/>
            <person name="Schmitzberger F.F."/>
            <person name="Sherlock G."/>
            <person name="Shah P."/>
            <person name="Silverstein K.A."/>
            <person name="Skrzypek M.S."/>
            <person name="Soll D."/>
            <person name="Staggs R."/>
            <person name="Stansfield I."/>
            <person name="Stumpf M.P."/>
            <person name="Sudbery P.E."/>
            <person name="Srikantha T."/>
            <person name="Zeng Q."/>
            <person name="Berman J."/>
            <person name="Berriman M."/>
            <person name="Heitman J."/>
            <person name="Gow N.A."/>
            <person name="Lorenz M.C."/>
            <person name="Birren B.W."/>
            <person name="Kellis M."/>
            <person name="Cuomo C.A."/>
        </authorList>
    </citation>
    <scope>NUCLEOTIDE SEQUENCE [LARGE SCALE GENOMIC DNA]</scope>
    <source>
        <strain evidence="4">ATCC 11503 / BCRC 21390 / CBS 2605 / JCM 1781 / NBRC 1676 / NRRL YB-4239</strain>
    </source>
</reference>
<evidence type="ECO:0008006" key="5">
    <source>
        <dbReference type="Google" id="ProtNLM"/>
    </source>
</evidence>
<feature type="compositionally biased region" description="Basic and acidic residues" evidence="2">
    <location>
        <begin position="451"/>
        <end position="480"/>
    </location>
</feature>
<dbReference type="EMBL" id="CH981531">
    <property type="protein sequence ID" value="EDK46845.1"/>
    <property type="molecule type" value="Genomic_DNA"/>
</dbReference>
<keyword evidence="1" id="KW-0175">Coiled coil</keyword>
<dbReference type="STRING" id="379508.A5E5Y7"/>
<evidence type="ECO:0000313" key="4">
    <source>
        <dbReference type="Proteomes" id="UP000001996"/>
    </source>
</evidence>
<feature type="coiled-coil region" evidence="1">
    <location>
        <begin position="272"/>
        <end position="338"/>
    </location>
</feature>
<dbReference type="eggNOG" id="ENOG502R9Z8">
    <property type="taxonomic scope" value="Eukaryota"/>
</dbReference>
<sequence length="913" mass="106071">MMSKSTLNDLYDREEGEWSTDYIAHTTEDARESAEHLRIAISAKEVVVEKEEEEEEEQQQQQQQQDQQLKKEKGGEKEKEEEKVEKDSLGLLISRPTHLERDGTSDTNSNISDDLQNFSDDSANSPTSPFGNQQYSPFISDYSSPAPDDCDLGTIDNNELNILDENIKRISNVNLEESKSPLSKAQNLKNISPWRQFRTTNTKLQPLNHNSISNVPDLKPTSADSVGSTKTTQTTETNGTTVTADTFGTFATFGTTGTTGTRSREDELTKQIVNYKIQIKLLKASIKELLLKNNWNPDDFRHYLSMICQDSTQLNKRLKSLQSEYDEIYNLNQDLYANLEKVQDLQKVGDLEMKSLKVILQTVQDMVATIVEIIHEGEKELKIEKIDEKTEDEKLHCDLSVIFTLPIEQQLEYIIDSLRRRRLLDITCISPPESEVETATIAPDDEDDKNNEEKGSGDDLDGDDHCGGKNDYIDGVEEKERRRRRRSGHSAQTASFSKSSTISNEEPENMQIRELEIELENRLNMCSQLQIQLNDKIKEAEEYERNLELAKATISQKVSEYETRLEELEHKLYEEGQSKQTNNGIVIDRGDVEEQEEALKQGKENHDLQIAYNEKIKELAQERQAHERIQSDLQLQLDDLNAELKAKTLSPHSQLNTISKFERQVIGDFDINNEGEPDLRRRQISLENDLLQRENQSLRNQIDKLSQIISHNNRNNSYSDHSEKSMELHSQSILKKLSIMEYQYRDLLSFDMIEFQKFIQLYNKIAEDQSLLDPREKYEKVMKRIKHFDEEDIAFIRDKHKSIFEYFVRATDLLINDHVRLLIKDGSNEERMRKKMNLVNTENAQLRARVNQLEESYQYHKKPVSSITELRIEDLQRKWKAERERRILEDHEAQKRFRELENEIVLLKERAGT</sequence>
<evidence type="ECO:0000256" key="1">
    <source>
        <dbReference type="SAM" id="Coils"/>
    </source>
</evidence>
<feature type="region of interest" description="Disordered" evidence="2">
    <location>
        <begin position="206"/>
        <end position="241"/>
    </location>
</feature>
<feature type="coiled-coil region" evidence="1">
    <location>
        <begin position="616"/>
        <end position="643"/>
    </location>
</feature>
<dbReference type="OrthoDB" id="4052563at2759"/>
<organism evidence="3 4">
    <name type="scientific">Lodderomyces elongisporus (strain ATCC 11503 / CBS 2605 / JCM 1781 / NBRC 1676 / NRRL YB-4239)</name>
    <name type="common">Yeast</name>
    <name type="synonym">Saccharomyces elongisporus</name>
    <dbReference type="NCBI Taxonomy" id="379508"/>
    <lineage>
        <taxon>Eukaryota</taxon>
        <taxon>Fungi</taxon>
        <taxon>Dikarya</taxon>
        <taxon>Ascomycota</taxon>
        <taxon>Saccharomycotina</taxon>
        <taxon>Pichiomycetes</taxon>
        <taxon>Debaryomycetaceae</taxon>
        <taxon>Candida/Lodderomyces clade</taxon>
        <taxon>Lodderomyces</taxon>
    </lineage>
</organism>
<feature type="compositionally biased region" description="Polar residues" evidence="2">
    <location>
        <begin position="489"/>
        <end position="504"/>
    </location>
</feature>
<protein>
    <recommendedName>
        <fullName evidence="5">Mto2p-binding domain-containing protein</fullName>
    </recommendedName>
</protein>
<dbReference type="OMA" id="RKYNTER"/>
<feature type="compositionally biased region" description="Low complexity" evidence="2">
    <location>
        <begin position="229"/>
        <end position="241"/>
    </location>
</feature>
<dbReference type="Proteomes" id="UP000001996">
    <property type="component" value="Unassembled WGS sequence"/>
</dbReference>